<gene>
    <name evidence="9" type="ORF">DL762_004824</name>
</gene>
<comment type="similarity">
    <text evidence="2">Belongs to the eukaryotic RPC9 RNA polymerase subunit family.</text>
</comment>
<comment type="subcellular location">
    <subcellularLocation>
        <location evidence="1">Nucleus</location>
    </subcellularLocation>
</comment>
<accession>A0ABY0HB09</accession>
<evidence type="ECO:0000313" key="9">
    <source>
        <dbReference type="EMBL" id="RYO86270.1"/>
    </source>
</evidence>
<proteinExistence type="inferred from homology"/>
<dbReference type="InterPro" id="IPR038324">
    <property type="entry name" value="Rpb4/RPC9_sf"/>
</dbReference>
<dbReference type="InterPro" id="IPR010997">
    <property type="entry name" value="HRDC-like_sf"/>
</dbReference>
<reference evidence="9 10" key="1">
    <citation type="submission" date="2018-06" db="EMBL/GenBank/DDBJ databases">
        <title>Complete Genomes of Monosporascus.</title>
        <authorList>
            <person name="Robinson A.J."/>
            <person name="Natvig D.O."/>
        </authorList>
    </citation>
    <scope>NUCLEOTIDE SEQUENCE [LARGE SCALE GENOMIC DNA]</scope>
    <source>
        <strain evidence="9 10">CBS 609.92</strain>
    </source>
</reference>
<comment type="caution">
    <text evidence="9">The sequence shown here is derived from an EMBL/GenBank/DDBJ whole genome shotgun (WGS) entry which is preliminary data.</text>
</comment>
<evidence type="ECO:0000256" key="6">
    <source>
        <dbReference type="ARBA" id="ARBA00023242"/>
    </source>
</evidence>
<organism evidence="9 10">
    <name type="scientific">Monosporascus cannonballus</name>
    <dbReference type="NCBI Taxonomy" id="155416"/>
    <lineage>
        <taxon>Eukaryota</taxon>
        <taxon>Fungi</taxon>
        <taxon>Dikarya</taxon>
        <taxon>Ascomycota</taxon>
        <taxon>Pezizomycotina</taxon>
        <taxon>Sordariomycetes</taxon>
        <taxon>Xylariomycetidae</taxon>
        <taxon>Xylariales</taxon>
        <taxon>Xylariales incertae sedis</taxon>
        <taxon>Monosporascus</taxon>
    </lineage>
</organism>
<dbReference type="EMBL" id="QJNS01000119">
    <property type="protein sequence ID" value="RYO86270.1"/>
    <property type="molecule type" value="Genomic_DNA"/>
</dbReference>
<dbReference type="Proteomes" id="UP000294003">
    <property type="component" value="Unassembled WGS sequence"/>
</dbReference>
<evidence type="ECO:0000313" key="10">
    <source>
        <dbReference type="Proteomes" id="UP000294003"/>
    </source>
</evidence>
<feature type="domain" description="RNA polymerase Rpb4/RPC9 core" evidence="8">
    <location>
        <begin position="4"/>
        <end position="130"/>
    </location>
</feature>
<keyword evidence="10" id="KW-1185">Reference proteome</keyword>
<name>A0ABY0HB09_9PEZI</name>
<keyword evidence="4" id="KW-0240">DNA-directed RNA polymerase</keyword>
<evidence type="ECO:0000256" key="3">
    <source>
        <dbReference type="ARBA" id="ARBA00016672"/>
    </source>
</evidence>
<dbReference type="Pfam" id="PF03874">
    <property type="entry name" value="RNA_pol_Rpb4"/>
    <property type="match status" value="1"/>
</dbReference>
<dbReference type="InterPro" id="IPR038846">
    <property type="entry name" value="RPC9"/>
</dbReference>
<dbReference type="SUPFAM" id="SSF47819">
    <property type="entry name" value="HRDC-like"/>
    <property type="match status" value="1"/>
</dbReference>
<evidence type="ECO:0000256" key="2">
    <source>
        <dbReference type="ARBA" id="ARBA00006898"/>
    </source>
</evidence>
<dbReference type="PANTHER" id="PTHR15561:SF0">
    <property type="entry name" value="DNA-DIRECTED RNA POLYMERASE III SUBUNIT RPC9"/>
    <property type="match status" value="1"/>
</dbReference>
<sequence>MKILESQNAVLTNLEVYQFLSAQAKEYQEQKRRGPGNLEMLRKELLQYFEAFPSPLSQKPPPFDAAAIPALLERLRAYQITKGEFIMIFNMRPTNIPTLNAVIEDMEERFTQDEQEDIVNGIAEVLGSFPPPPEEDGEGDAMQTTE</sequence>
<dbReference type="InterPro" id="IPR005574">
    <property type="entry name" value="Rpb4/RPC9"/>
</dbReference>
<evidence type="ECO:0000256" key="1">
    <source>
        <dbReference type="ARBA" id="ARBA00004123"/>
    </source>
</evidence>
<evidence type="ECO:0000256" key="4">
    <source>
        <dbReference type="ARBA" id="ARBA00022478"/>
    </source>
</evidence>
<protein>
    <recommendedName>
        <fullName evidence="3">DNA-directed RNA polymerase III subunit RPC9</fullName>
    </recommendedName>
</protein>
<dbReference type="InterPro" id="IPR006590">
    <property type="entry name" value="RNA_pol_Rpb4/RPC9_core"/>
</dbReference>
<keyword evidence="6" id="KW-0539">Nucleus</keyword>
<dbReference type="PANTHER" id="PTHR15561">
    <property type="entry name" value="CALCITONIN GENE-RELATED PEPTIDE-RECEPTOR COMPONENT PROTEIN"/>
    <property type="match status" value="1"/>
</dbReference>
<evidence type="ECO:0000256" key="5">
    <source>
        <dbReference type="ARBA" id="ARBA00023163"/>
    </source>
</evidence>
<dbReference type="SMART" id="SM00657">
    <property type="entry name" value="RPOL4c"/>
    <property type="match status" value="1"/>
</dbReference>
<keyword evidence="5" id="KW-0804">Transcription</keyword>
<feature type="region of interest" description="Disordered" evidence="7">
    <location>
        <begin position="125"/>
        <end position="146"/>
    </location>
</feature>
<evidence type="ECO:0000256" key="7">
    <source>
        <dbReference type="SAM" id="MobiDB-lite"/>
    </source>
</evidence>
<evidence type="ECO:0000259" key="8">
    <source>
        <dbReference type="SMART" id="SM00657"/>
    </source>
</evidence>
<dbReference type="Gene3D" id="1.20.1250.40">
    <property type="match status" value="1"/>
</dbReference>